<comment type="caution">
    <text evidence="7">The sequence shown here is derived from an EMBL/GenBank/DDBJ whole genome shotgun (WGS) entry which is preliminary data.</text>
</comment>
<dbReference type="InterPro" id="IPR013328">
    <property type="entry name" value="6PGD_dom2"/>
</dbReference>
<dbReference type="SUPFAM" id="SSF51735">
    <property type="entry name" value="NAD(P)-binding Rossmann-fold domains"/>
    <property type="match status" value="1"/>
</dbReference>
<dbReference type="PANTHER" id="PTHR21708">
    <property type="entry name" value="PROBABLE 2-DEHYDROPANTOATE 2-REDUCTASE"/>
    <property type="match status" value="1"/>
</dbReference>
<comment type="similarity">
    <text evidence="1 4">Belongs to the ketopantoate reductase family.</text>
</comment>
<dbReference type="InterPro" id="IPR013752">
    <property type="entry name" value="KPA_reductase"/>
</dbReference>
<dbReference type="Gene3D" id="3.40.50.720">
    <property type="entry name" value="NAD(P)-binding Rossmann-like Domain"/>
    <property type="match status" value="1"/>
</dbReference>
<accession>A0ABV6NGY9</accession>
<dbReference type="InterPro" id="IPR051402">
    <property type="entry name" value="KPR-Related"/>
</dbReference>
<dbReference type="EMBL" id="JBHLTR010000017">
    <property type="protein sequence ID" value="MFC0560035.1"/>
    <property type="molecule type" value="Genomic_DNA"/>
</dbReference>
<sequence length="310" mass="34318">MNIVVLGAGAVGGYFGGKLAAKGSNVTFLVRPKRYKQLQKNGLHVKSVAGDFSITPNVVFEASEIDKPDLVIVALKNYHLEEALPQIETLVNNGAKVLPLLNGIKHLDVLTSKFGQEKVLGGLCYIEATLNNESEIVHTSALHEIVFGPLLDTDRIFLRNLKDRFEQAKVPVTLSETILEDMWKKYIFLTSLSGITTATRQPIGVALQDDVTANFLNNVVTEVYEIAQARNILLPENTIEAILTKLHSLSPEMTSSMHRDLEKGLSIELDSLHGYLLTLAEKYQIEVPSIHAIYSLLHPYKNGMKNEKDS</sequence>
<dbReference type="InterPro" id="IPR013332">
    <property type="entry name" value="KPR_N"/>
</dbReference>
<dbReference type="Proteomes" id="UP001589833">
    <property type="component" value="Unassembled WGS sequence"/>
</dbReference>
<evidence type="ECO:0000256" key="1">
    <source>
        <dbReference type="ARBA" id="ARBA00007870"/>
    </source>
</evidence>
<comment type="catalytic activity">
    <reaction evidence="4">
        <text>(R)-pantoate + NADP(+) = 2-dehydropantoate + NADPH + H(+)</text>
        <dbReference type="Rhea" id="RHEA:16233"/>
        <dbReference type="ChEBI" id="CHEBI:11561"/>
        <dbReference type="ChEBI" id="CHEBI:15378"/>
        <dbReference type="ChEBI" id="CHEBI:15980"/>
        <dbReference type="ChEBI" id="CHEBI:57783"/>
        <dbReference type="ChEBI" id="CHEBI:58349"/>
        <dbReference type="EC" id="1.1.1.169"/>
    </reaction>
</comment>
<dbReference type="Pfam" id="PF08546">
    <property type="entry name" value="ApbA_C"/>
    <property type="match status" value="1"/>
</dbReference>
<evidence type="ECO:0000259" key="6">
    <source>
        <dbReference type="Pfam" id="PF08546"/>
    </source>
</evidence>
<dbReference type="InterPro" id="IPR008927">
    <property type="entry name" value="6-PGluconate_DH-like_C_sf"/>
</dbReference>
<dbReference type="Gene3D" id="1.10.1040.10">
    <property type="entry name" value="N-(1-d-carboxylethyl)-l-norvaline Dehydrogenase, domain 2"/>
    <property type="match status" value="1"/>
</dbReference>
<dbReference type="EC" id="1.1.1.169" evidence="4"/>
<comment type="function">
    <text evidence="4">Catalyzes the NADPH-dependent reduction of ketopantoate into pantoic acid.</text>
</comment>
<evidence type="ECO:0000256" key="3">
    <source>
        <dbReference type="ARBA" id="ARBA00023002"/>
    </source>
</evidence>
<keyword evidence="3 4" id="KW-0560">Oxidoreductase</keyword>
<evidence type="ECO:0000256" key="2">
    <source>
        <dbReference type="ARBA" id="ARBA00022857"/>
    </source>
</evidence>
<proteinExistence type="inferred from homology"/>
<dbReference type="PANTHER" id="PTHR21708:SF26">
    <property type="entry name" value="2-DEHYDROPANTOATE 2-REDUCTASE"/>
    <property type="match status" value="1"/>
</dbReference>
<keyword evidence="2 4" id="KW-0521">NADP</keyword>
<evidence type="ECO:0000259" key="5">
    <source>
        <dbReference type="Pfam" id="PF02558"/>
    </source>
</evidence>
<keyword evidence="4" id="KW-0566">Pantothenate biosynthesis</keyword>
<reference evidence="7 8" key="1">
    <citation type="submission" date="2024-09" db="EMBL/GenBank/DDBJ databases">
        <authorList>
            <person name="Sun Q."/>
            <person name="Mori K."/>
        </authorList>
    </citation>
    <scope>NUCLEOTIDE SEQUENCE [LARGE SCALE GENOMIC DNA]</scope>
    <source>
        <strain evidence="7 8">NCAIM B.02301</strain>
    </source>
</reference>
<dbReference type="InterPro" id="IPR003710">
    <property type="entry name" value="ApbA"/>
</dbReference>
<keyword evidence="8" id="KW-1185">Reference proteome</keyword>
<evidence type="ECO:0000313" key="8">
    <source>
        <dbReference type="Proteomes" id="UP001589833"/>
    </source>
</evidence>
<evidence type="ECO:0000313" key="7">
    <source>
        <dbReference type="EMBL" id="MFC0560035.1"/>
    </source>
</evidence>
<feature type="domain" description="Ketopantoate reductase C-terminal" evidence="6">
    <location>
        <begin position="178"/>
        <end position="300"/>
    </location>
</feature>
<dbReference type="RefSeq" id="WP_273840590.1">
    <property type="nucleotide sequence ID" value="NZ_JAQQWT010000002.1"/>
</dbReference>
<comment type="pathway">
    <text evidence="4">Cofactor biosynthesis; (R)-pantothenate biosynthesis; (R)-pantoate from 3-methyl-2-oxobutanoate: step 2/2.</text>
</comment>
<organism evidence="7 8">
    <name type="scientific">Halalkalibacter alkalisediminis</name>
    <dbReference type="NCBI Taxonomy" id="935616"/>
    <lineage>
        <taxon>Bacteria</taxon>
        <taxon>Bacillati</taxon>
        <taxon>Bacillota</taxon>
        <taxon>Bacilli</taxon>
        <taxon>Bacillales</taxon>
        <taxon>Bacillaceae</taxon>
        <taxon>Halalkalibacter</taxon>
    </lineage>
</organism>
<name>A0ABV6NGY9_9BACI</name>
<dbReference type="NCBIfam" id="TIGR00745">
    <property type="entry name" value="apbA_panE"/>
    <property type="match status" value="1"/>
</dbReference>
<protein>
    <recommendedName>
        <fullName evidence="4">2-dehydropantoate 2-reductase</fullName>
        <ecNumber evidence="4">1.1.1.169</ecNumber>
    </recommendedName>
    <alternativeName>
        <fullName evidence="4">Ketopantoate reductase</fullName>
    </alternativeName>
</protein>
<gene>
    <name evidence="7" type="ORF">ACFFH4_13350</name>
</gene>
<dbReference type="SUPFAM" id="SSF48179">
    <property type="entry name" value="6-phosphogluconate dehydrogenase C-terminal domain-like"/>
    <property type="match status" value="1"/>
</dbReference>
<dbReference type="Pfam" id="PF02558">
    <property type="entry name" value="ApbA"/>
    <property type="match status" value="1"/>
</dbReference>
<dbReference type="InterPro" id="IPR036291">
    <property type="entry name" value="NAD(P)-bd_dom_sf"/>
</dbReference>
<evidence type="ECO:0000256" key="4">
    <source>
        <dbReference type="RuleBase" id="RU362068"/>
    </source>
</evidence>
<feature type="domain" description="Ketopantoate reductase N-terminal" evidence="5">
    <location>
        <begin position="3"/>
        <end position="150"/>
    </location>
</feature>